<evidence type="ECO:0000313" key="1">
    <source>
        <dbReference type="EMBL" id="CAB4813288.1"/>
    </source>
</evidence>
<gene>
    <name evidence="1" type="ORF">UFOPK3010_01281</name>
</gene>
<protein>
    <submittedName>
        <fullName evidence="1">Unannotated protein</fullName>
    </submittedName>
</protein>
<dbReference type="EMBL" id="CAFAAM010000193">
    <property type="protein sequence ID" value="CAB4813288.1"/>
    <property type="molecule type" value="Genomic_DNA"/>
</dbReference>
<dbReference type="AlphaFoldDB" id="A0A6J6Z2A9"/>
<name>A0A6J6Z2A9_9ZZZZ</name>
<organism evidence="1">
    <name type="scientific">freshwater metagenome</name>
    <dbReference type="NCBI Taxonomy" id="449393"/>
    <lineage>
        <taxon>unclassified sequences</taxon>
        <taxon>metagenomes</taxon>
        <taxon>ecological metagenomes</taxon>
    </lineage>
</organism>
<proteinExistence type="predicted"/>
<sequence>MNEVEIDVEHVGFAIGAMYDVIVPKFLRQGSRGHVLLLFERWTGTDEDVSPGRRRLRLI</sequence>
<accession>A0A6J6Z2A9</accession>
<reference evidence="1" key="1">
    <citation type="submission" date="2020-05" db="EMBL/GenBank/DDBJ databases">
        <authorList>
            <person name="Chiriac C."/>
            <person name="Salcher M."/>
            <person name="Ghai R."/>
            <person name="Kavagutti S V."/>
        </authorList>
    </citation>
    <scope>NUCLEOTIDE SEQUENCE</scope>
</reference>